<reference evidence="4" key="1">
    <citation type="journal article" date="2020" name="Stud. Mycol.">
        <title>101 Dothideomycetes genomes: a test case for predicting lifestyles and emergence of pathogens.</title>
        <authorList>
            <person name="Haridas S."/>
            <person name="Albert R."/>
            <person name="Binder M."/>
            <person name="Bloem J."/>
            <person name="Labutti K."/>
            <person name="Salamov A."/>
            <person name="Andreopoulos B."/>
            <person name="Baker S."/>
            <person name="Barry K."/>
            <person name="Bills G."/>
            <person name="Bluhm B."/>
            <person name="Cannon C."/>
            <person name="Castanera R."/>
            <person name="Culley D."/>
            <person name="Daum C."/>
            <person name="Ezra D."/>
            <person name="Gonzalez J."/>
            <person name="Henrissat B."/>
            <person name="Kuo A."/>
            <person name="Liang C."/>
            <person name="Lipzen A."/>
            <person name="Lutzoni F."/>
            <person name="Magnuson J."/>
            <person name="Mondo S."/>
            <person name="Nolan M."/>
            <person name="Ohm R."/>
            <person name="Pangilinan J."/>
            <person name="Park H.-J."/>
            <person name="Ramirez L."/>
            <person name="Alfaro M."/>
            <person name="Sun H."/>
            <person name="Tritt A."/>
            <person name="Yoshinaga Y."/>
            <person name="Zwiers L.-H."/>
            <person name="Turgeon B."/>
            <person name="Goodwin S."/>
            <person name="Spatafora J."/>
            <person name="Crous P."/>
            <person name="Grigoriev I."/>
        </authorList>
    </citation>
    <scope>NUCLEOTIDE SEQUENCE</scope>
    <source>
        <strain evidence="4">CBS 123094</strain>
    </source>
</reference>
<dbReference type="Proteomes" id="UP000799779">
    <property type="component" value="Unassembled WGS sequence"/>
</dbReference>
<keyword evidence="3" id="KW-0378">Hydrolase</keyword>
<dbReference type="GO" id="GO:0003993">
    <property type="term" value="F:acid phosphatase activity"/>
    <property type="evidence" value="ECO:0007669"/>
    <property type="project" value="TreeGrafter"/>
</dbReference>
<dbReference type="CDD" id="cd07061">
    <property type="entry name" value="HP_HAP_like"/>
    <property type="match status" value="1"/>
</dbReference>
<sequence length="457" mass="50608">MLAFEPFAQQVIRFSSEVTTLGNETATVLSTTTWPMFGGRNDNLPLINSAHDSGWCNLSPWRSLSSADYSLPDASPLIPDGCTITQVHLLYRHGARYPTTGAALATFAQMISNVTKAGNLIVLGDLTWLSTWEFKLGAELLMPFGRSQNFILGVAHRQLYGQLLNTFTESGTIPIFRTESHDRMVKTAENFAAGFSVCNHSNIATKGSIGSTVVTKFAVNAFNATLARLNPQVVGFNFASTDAIGMLQLCSYETHVLGYSKLCKLFSQEDFLNYEYYYDLSFYYNNSPGSPYLACFTGQYPSPFSVLNETFDNSSTYFPFNQSIYADATHEVVVLDTLTAFNLTALFDGPPLTRLVPFATHFTTQILSSPAYKQTKQLRFIVDDAFIPLHESYPGCPEDANGLCAFDAVVDVLTKWMDEIDFNYDCFANYTAVAGIDYNGRAPHPQYVGVRHRLSAV</sequence>
<dbReference type="AlphaFoldDB" id="A0A6A5W0Q1"/>
<organism evidence="4 5">
    <name type="scientific">Amniculicola lignicola CBS 123094</name>
    <dbReference type="NCBI Taxonomy" id="1392246"/>
    <lineage>
        <taxon>Eukaryota</taxon>
        <taxon>Fungi</taxon>
        <taxon>Dikarya</taxon>
        <taxon>Ascomycota</taxon>
        <taxon>Pezizomycotina</taxon>
        <taxon>Dothideomycetes</taxon>
        <taxon>Pleosporomycetidae</taxon>
        <taxon>Pleosporales</taxon>
        <taxon>Amniculicolaceae</taxon>
        <taxon>Amniculicola</taxon>
    </lineage>
</organism>
<proteinExistence type="inferred from homology"/>
<evidence type="ECO:0000313" key="5">
    <source>
        <dbReference type="Proteomes" id="UP000799779"/>
    </source>
</evidence>
<comment type="similarity">
    <text evidence="1">Belongs to the histidine acid phosphatase family.</text>
</comment>
<evidence type="ECO:0000256" key="1">
    <source>
        <dbReference type="ARBA" id="ARBA00005375"/>
    </source>
</evidence>
<keyword evidence="5" id="KW-1185">Reference proteome</keyword>
<evidence type="ECO:0000256" key="2">
    <source>
        <dbReference type="ARBA" id="ARBA00012632"/>
    </source>
</evidence>
<dbReference type="PANTHER" id="PTHR20963:SF55">
    <property type="entry name" value="PHOSPHATASE, PUTATIVE-RELATED"/>
    <property type="match status" value="1"/>
</dbReference>
<dbReference type="Pfam" id="PF00328">
    <property type="entry name" value="His_Phos_2"/>
    <property type="match status" value="2"/>
</dbReference>
<evidence type="ECO:0000313" key="4">
    <source>
        <dbReference type="EMBL" id="KAF1992765.1"/>
    </source>
</evidence>
<dbReference type="SUPFAM" id="SSF53254">
    <property type="entry name" value="Phosphoglycerate mutase-like"/>
    <property type="match status" value="1"/>
</dbReference>
<dbReference type="InterPro" id="IPR029033">
    <property type="entry name" value="His_PPase_superfam"/>
</dbReference>
<gene>
    <name evidence="4" type="ORF">P154DRAFT_549919</name>
</gene>
<dbReference type="GO" id="GO:0016158">
    <property type="term" value="F:inositol hexakisphosphate 3-phosphatase activity"/>
    <property type="evidence" value="ECO:0007669"/>
    <property type="project" value="UniProtKB-EC"/>
</dbReference>
<dbReference type="InterPro" id="IPR000560">
    <property type="entry name" value="His_Pase_clade-2"/>
</dbReference>
<dbReference type="EC" id="3.1.3.8" evidence="2"/>
<accession>A0A6A5W0Q1</accession>
<protein>
    <recommendedName>
        <fullName evidence="2">3-phytase</fullName>
        <ecNumber evidence="2">3.1.3.8</ecNumber>
    </recommendedName>
</protein>
<dbReference type="OrthoDB" id="6509975at2759"/>
<dbReference type="PANTHER" id="PTHR20963">
    <property type="entry name" value="MULTIPLE INOSITOL POLYPHOSPHATE PHOSPHATASE-RELATED"/>
    <property type="match status" value="1"/>
</dbReference>
<dbReference type="EMBL" id="ML977802">
    <property type="protein sequence ID" value="KAF1992765.1"/>
    <property type="molecule type" value="Genomic_DNA"/>
</dbReference>
<dbReference type="InterPro" id="IPR033379">
    <property type="entry name" value="Acid_Pase_AS"/>
</dbReference>
<evidence type="ECO:0000256" key="3">
    <source>
        <dbReference type="ARBA" id="ARBA00022801"/>
    </source>
</evidence>
<name>A0A6A5W0Q1_9PLEO</name>
<dbReference type="PROSITE" id="PS00616">
    <property type="entry name" value="HIS_ACID_PHOSPHAT_1"/>
    <property type="match status" value="1"/>
</dbReference>
<dbReference type="Gene3D" id="3.40.50.1240">
    <property type="entry name" value="Phosphoglycerate mutase-like"/>
    <property type="match status" value="1"/>
</dbReference>